<sequence>MQEEPAQQMEDATRAKFQCSTPRPGPSNYDSISPITSHTIRLVQEQICTAIRPVQDLQDQEAAHSIAPKVTYLCRA</sequence>
<organism evidence="2 3">
    <name type="scientific">Cryptotermes secundus</name>
    <dbReference type="NCBI Taxonomy" id="105785"/>
    <lineage>
        <taxon>Eukaryota</taxon>
        <taxon>Metazoa</taxon>
        <taxon>Ecdysozoa</taxon>
        <taxon>Arthropoda</taxon>
        <taxon>Hexapoda</taxon>
        <taxon>Insecta</taxon>
        <taxon>Pterygota</taxon>
        <taxon>Neoptera</taxon>
        <taxon>Polyneoptera</taxon>
        <taxon>Dictyoptera</taxon>
        <taxon>Blattodea</taxon>
        <taxon>Blattoidea</taxon>
        <taxon>Termitoidae</taxon>
        <taxon>Kalotermitidae</taxon>
        <taxon>Cryptotermitinae</taxon>
        <taxon>Cryptotermes</taxon>
    </lineage>
</organism>
<accession>A0A2J7Q3U6</accession>
<dbReference type="AlphaFoldDB" id="A0A2J7Q3U6"/>
<feature type="region of interest" description="Disordered" evidence="1">
    <location>
        <begin position="1"/>
        <end position="31"/>
    </location>
</feature>
<evidence type="ECO:0000256" key="1">
    <source>
        <dbReference type="SAM" id="MobiDB-lite"/>
    </source>
</evidence>
<reference evidence="2 3" key="1">
    <citation type="submission" date="2017-12" db="EMBL/GenBank/DDBJ databases">
        <title>Hemimetabolous genomes reveal molecular basis of termite eusociality.</title>
        <authorList>
            <person name="Harrison M.C."/>
            <person name="Jongepier E."/>
            <person name="Robertson H.M."/>
            <person name="Arning N."/>
            <person name="Bitard-Feildel T."/>
            <person name="Chao H."/>
            <person name="Childers C.P."/>
            <person name="Dinh H."/>
            <person name="Doddapaneni H."/>
            <person name="Dugan S."/>
            <person name="Gowin J."/>
            <person name="Greiner C."/>
            <person name="Han Y."/>
            <person name="Hu H."/>
            <person name="Hughes D.S.T."/>
            <person name="Huylmans A.-K."/>
            <person name="Kemena C."/>
            <person name="Kremer L.P.M."/>
            <person name="Lee S.L."/>
            <person name="Lopez-Ezquerra A."/>
            <person name="Mallet L."/>
            <person name="Monroy-Kuhn J.M."/>
            <person name="Moser A."/>
            <person name="Murali S.C."/>
            <person name="Muzny D.M."/>
            <person name="Otani S."/>
            <person name="Piulachs M.-D."/>
            <person name="Poelchau M."/>
            <person name="Qu J."/>
            <person name="Schaub F."/>
            <person name="Wada-Katsumata A."/>
            <person name="Worley K.C."/>
            <person name="Xie Q."/>
            <person name="Ylla G."/>
            <person name="Poulsen M."/>
            <person name="Gibbs R.A."/>
            <person name="Schal C."/>
            <person name="Richards S."/>
            <person name="Belles X."/>
            <person name="Korb J."/>
            <person name="Bornberg-Bauer E."/>
        </authorList>
    </citation>
    <scope>NUCLEOTIDE SEQUENCE [LARGE SCALE GENOMIC DNA]</scope>
    <source>
        <tissue evidence="2">Whole body</tissue>
    </source>
</reference>
<dbReference type="InParanoid" id="A0A2J7Q3U6"/>
<dbReference type="EMBL" id="NEVH01018428">
    <property type="protein sequence ID" value="PNF23247.1"/>
    <property type="molecule type" value="Genomic_DNA"/>
</dbReference>
<dbReference type="Proteomes" id="UP000235965">
    <property type="component" value="Unassembled WGS sequence"/>
</dbReference>
<protein>
    <submittedName>
        <fullName evidence="2">Uncharacterized protein</fullName>
    </submittedName>
</protein>
<evidence type="ECO:0000313" key="2">
    <source>
        <dbReference type="EMBL" id="PNF23247.1"/>
    </source>
</evidence>
<keyword evidence="3" id="KW-1185">Reference proteome</keyword>
<comment type="caution">
    <text evidence="2">The sequence shown here is derived from an EMBL/GenBank/DDBJ whole genome shotgun (WGS) entry which is preliminary data.</text>
</comment>
<evidence type="ECO:0000313" key="3">
    <source>
        <dbReference type="Proteomes" id="UP000235965"/>
    </source>
</evidence>
<proteinExistence type="predicted"/>
<gene>
    <name evidence="2" type="ORF">B7P43_G17463</name>
</gene>
<name>A0A2J7Q3U6_9NEOP</name>